<dbReference type="Pfam" id="PF13228">
    <property type="entry name" value="DUF4037"/>
    <property type="match status" value="1"/>
</dbReference>
<name>A0A927RFZ9_9ACTN</name>
<dbReference type="InterPro" id="IPR025117">
    <property type="entry name" value="DUF4037"/>
</dbReference>
<protein>
    <recommendedName>
        <fullName evidence="5">Nucleotidyltransferase domain-containing protein</fullName>
    </recommendedName>
</protein>
<proteinExistence type="predicted"/>
<feature type="domain" description="Polymerase nucleotidyl transferase" evidence="1">
    <location>
        <begin position="15"/>
        <end position="55"/>
    </location>
</feature>
<dbReference type="Proteomes" id="UP000638648">
    <property type="component" value="Unassembled WGS sequence"/>
</dbReference>
<evidence type="ECO:0000259" key="1">
    <source>
        <dbReference type="Pfam" id="PF01909"/>
    </source>
</evidence>
<dbReference type="Gene3D" id="3.30.460.10">
    <property type="entry name" value="Beta Polymerase, domain 2"/>
    <property type="match status" value="1"/>
</dbReference>
<feature type="domain" description="DUF4037" evidence="2">
    <location>
        <begin position="136"/>
        <end position="218"/>
    </location>
</feature>
<dbReference type="CDD" id="cd05403">
    <property type="entry name" value="NT_KNTase_like"/>
    <property type="match status" value="1"/>
</dbReference>
<evidence type="ECO:0000313" key="3">
    <source>
        <dbReference type="EMBL" id="MBE1610680.1"/>
    </source>
</evidence>
<dbReference type="RefSeq" id="WP_192754013.1">
    <property type="nucleotide sequence ID" value="NZ_BAABJL010000095.1"/>
</dbReference>
<dbReference type="EMBL" id="JADBEM010000001">
    <property type="protein sequence ID" value="MBE1610680.1"/>
    <property type="molecule type" value="Genomic_DNA"/>
</dbReference>
<sequence>MSERLDLLAVARVHARELSTVEGVVGVVLGGSHARGTADALSDLDLGVYYRGPLDVEALRTLATRMTGRPTEVAEPGGWGPWVNGGAWLDTEVGPVDWILRDLTRVEHEWDRARRGEFSLHHQAGHPFGFLTTAYVGEVAMGTILADPRGEIGRLKDAAASYPEPLREAFLRWLWEAGFSLAVGRKAAARGDAAYIAMCVVHAVGIMAHALHARAGRWVTNEKGLVASAARLSGAPPDFAVRAGALCAGQAASLGLSEWLAEAEALLADVRTTEERRVLSTE</sequence>
<accession>A0A927RFZ9</accession>
<dbReference type="InterPro" id="IPR043519">
    <property type="entry name" value="NT_sf"/>
</dbReference>
<reference evidence="3" key="1">
    <citation type="submission" date="2020-10" db="EMBL/GenBank/DDBJ databases">
        <title>Sequencing the genomes of 1000 actinobacteria strains.</title>
        <authorList>
            <person name="Klenk H.-P."/>
        </authorList>
    </citation>
    <scope>NUCLEOTIDE SEQUENCE</scope>
    <source>
        <strain evidence="3">DSM 45354</strain>
    </source>
</reference>
<evidence type="ECO:0008006" key="5">
    <source>
        <dbReference type="Google" id="ProtNLM"/>
    </source>
</evidence>
<keyword evidence="4" id="KW-1185">Reference proteome</keyword>
<dbReference type="Pfam" id="PF01909">
    <property type="entry name" value="NTP_transf_2"/>
    <property type="match status" value="1"/>
</dbReference>
<gene>
    <name evidence="3" type="ORF">HEB94_007528</name>
</gene>
<dbReference type="InterPro" id="IPR002934">
    <property type="entry name" value="Polymerase_NTP_transf_dom"/>
</dbReference>
<dbReference type="GO" id="GO:0016779">
    <property type="term" value="F:nucleotidyltransferase activity"/>
    <property type="evidence" value="ECO:0007669"/>
    <property type="project" value="InterPro"/>
</dbReference>
<comment type="caution">
    <text evidence="3">The sequence shown here is derived from an EMBL/GenBank/DDBJ whole genome shotgun (WGS) entry which is preliminary data.</text>
</comment>
<dbReference type="AlphaFoldDB" id="A0A927RFZ9"/>
<organism evidence="3 4">
    <name type="scientific">Actinopolymorpha pittospori</name>
    <dbReference type="NCBI Taxonomy" id="648752"/>
    <lineage>
        <taxon>Bacteria</taxon>
        <taxon>Bacillati</taxon>
        <taxon>Actinomycetota</taxon>
        <taxon>Actinomycetes</taxon>
        <taxon>Propionibacteriales</taxon>
        <taxon>Actinopolymorphaceae</taxon>
        <taxon>Actinopolymorpha</taxon>
    </lineage>
</organism>
<dbReference type="SUPFAM" id="SSF81301">
    <property type="entry name" value="Nucleotidyltransferase"/>
    <property type="match status" value="1"/>
</dbReference>
<evidence type="ECO:0000313" key="4">
    <source>
        <dbReference type="Proteomes" id="UP000638648"/>
    </source>
</evidence>
<evidence type="ECO:0000259" key="2">
    <source>
        <dbReference type="Pfam" id="PF13228"/>
    </source>
</evidence>